<evidence type="ECO:0000313" key="3">
    <source>
        <dbReference type="EMBL" id="PMD30621.1"/>
    </source>
</evidence>
<feature type="region of interest" description="Disordered" evidence="1">
    <location>
        <begin position="292"/>
        <end position="326"/>
    </location>
</feature>
<dbReference type="EMBL" id="KZ613966">
    <property type="protein sequence ID" value="PMD30621.1"/>
    <property type="molecule type" value="Genomic_DNA"/>
</dbReference>
<keyword evidence="4" id="KW-1185">Reference proteome</keyword>
<evidence type="ECO:0000256" key="1">
    <source>
        <dbReference type="SAM" id="MobiDB-lite"/>
    </source>
</evidence>
<organism evidence="3 4">
    <name type="scientific">Hyaloscypha variabilis (strain UAMH 11265 / GT02V1 / F)</name>
    <name type="common">Meliniomyces variabilis</name>
    <dbReference type="NCBI Taxonomy" id="1149755"/>
    <lineage>
        <taxon>Eukaryota</taxon>
        <taxon>Fungi</taxon>
        <taxon>Dikarya</taxon>
        <taxon>Ascomycota</taxon>
        <taxon>Pezizomycotina</taxon>
        <taxon>Leotiomycetes</taxon>
        <taxon>Helotiales</taxon>
        <taxon>Hyaloscyphaceae</taxon>
        <taxon>Hyaloscypha</taxon>
        <taxon>Hyaloscypha variabilis</taxon>
    </lineage>
</organism>
<evidence type="ECO:0008006" key="5">
    <source>
        <dbReference type="Google" id="ProtNLM"/>
    </source>
</evidence>
<feature type="transmembrane region" description="Helical" evidence="2">
    <location>
        <begin position="224"/>
        <end position="243"/>
    </location>
</feature>
<keyword evidence="2" id="KW-0812">Transmembrane</keyword>
<feature type="transmembrane region" description="Helical" evidence="2">
    <location>
        <begin position="27"/>
        <end position="49"/>
    </location>
</feature>
<dbReference type="Proteomes" id="UP000235786">
    <property type="component" value="Unassembled WGS sequence"/>
</dbReference>
<sequence>MSPTTIPVHAPWAYESLPSQKAVEDSFIFQIMQSVVLGGYAWDIILSSVKDYEFVVYRRFNYVTCLYITNRLAATICIVGYWTLNYATTVDCNAVNRVTATAEGLCQFTSSALLSLRIWVLYRKQIYVPIFMTLFMIPGPIINIVAWTPLQIGSLPSPGGCQFTSRPPRWVDIPFIMQSIFDLLIFVLCVVELLWKSDLSIRHLGNQPVGLALRIRREFLNGGFIYYIPNVAIQIINLIFITHSFSGGAYITASASDIIASAQSLRITRNLWKSSLPRQSSFKSYLLQPSLSGRDKEKAVSSTGTPQLGAGKEGKRMDGGELPSPV</sequence>
<keyword evidence="2" id="KW-1133">Transmembrane helix</keyword>
<protein>
    <recommendedName>
        <fullName evidence="5">Glucose receptor Git3 N-terminal domain-containing protein</fullName>
    </recommendedName>
</protein>
<gene>
    <name evidence="3" type="ORF">L207DRAFT_641552</name>
</gene>
<proteinExistence type="predicted"/>
<dbReference type="OrthoDB" id="3350812at2759"/>
<evidence type="ECO:0000313" key="4">
    <source>
        <dbReference type="Proteomes" id="UP000235786"/>
    </source>
</evidence>
<reference evidence="3 4" key="1">
    <citation type="submission" date="2016-04" db="EMBL/GenBank/DDBJ databases">
        <title>A degradative enzymes factory behind the ericoid mycorrhizal symbiosis.</title>
        <authorList>
            <consortium name="DOE Joint Genome Institute"/>
            <person name="Martino E."/>
            <person name="Morin E."/>
            <person name="Grelet G."/>
            <person name="Kuo A."/>
            <person name="Kohler A."/>
            <person name="Daghino S."/>
            <person name="Barry K."/>
            <person name="Choi C."/>
            <person name="Cichocki N."/>
            <person name="Clum A."/>
            <person name="Copeland A."/>
            <person name="Hainaut M."/>
            <person name="Haridas S."/>
            <person name="Labutti K."/>
            <person name="Lindquist E."/>
            <person name="Lipzen A."/>
            <person name="Khouja H.-R."/>
            <person name="Murat C."/>
            <person name="Ohm R."/>
            <person name="Olson A."/>
            <person name="Spatafora J."/>
            <person name="Veneault-Fourrey C."/>
            <person name="Henrissat B."/>
            <person name="Grigoriev I."/>
            <person name="Martin F."/>
            <person name="Perotto S."/>
        </authorList>
    </citation>
    <scope>NUCLEOTIDE SEQUENCE [LARGE SCALE GENOMIC DNA]</scope>
    <source>
        <strain evidence="3 4">F</strain>
    </source>
</reference>
<accession>A0A2J6QWI5</accession>
<keyword evidence="2" id="KW-0472">Membrane</keyword>
<evidence type="ECO:0000256" key="2">
    <source>
        <dbReference type="SAM" id="Phobius"/>
    </source>
</evidence>
<feature type="transmembrane region" description="Helical" evidence="2">
    <location>
        <begin position="126"/>
        <end position="147"/>
    </location>
</feature>
<dbReference type="AlphaFoldDB" id="A0A2J6QWI5"/>
<name>A0A2J6QWI5_HYAVF</name>
<feature type="transmembrane region" description="Helical" evidence="2">
    <location>
        <begin position="175"/>
        <end position="195"/>
    </location>
</feature>